<reference evidence="4" key="1">
    <citation type="submission" date="2016-10" db="EMBL/GenBank/DDBJ databases">
        <authorList>
            <person name="Varghese N."/>
            <person name="Submissions S."/>
        </authorList>
    </citation>
    <scope>NUCLEOTIDE SEQUENCE [LARGE SCALE GENOMIC DNA]</scope>
    <source>
        <strain evidence="4">DSM 17465</strain>
    </source>
</reference>
<feature type="compositionally biased region" description="Polar residues" evidence="1">
    <location>
        <begin position="1"/>
        <end position="18"/>
    </location>
</feature>
<organism evidence="3 4">
    <name type="scientific">Pseudovibrio denitrificans</name>
    <dbReference type="NCBI Taxonomy" id="258256"/>
    <lineage>
        <taxon>Bacteria</taxon>
        <taxon>Pseudomonadati</taxon>
        <taxon>Pseudomonadota</taxon>
        <taxon>Alphaproteobacteria</taxon>
        <taxon>Hyphomicrobiales</taxon>
        <taxon>Stappiaceae</taxon>
        <taxon>Pseudovibrio</taxon>
    </lineage>
</organism>
<dbReference type="AlphaFoldDB" id="A0A1I7DKX7"/>
<name>A0A1I7DKX7_9HYPH</name>
<evidence type="ECO:0000256" key="1">
    <source>
        <dbReference type="SAM" id="MobiDB-lite"/>
    </source>
</evidence>
<dbReference type="RefSeq" id="WP_208609229.1">
    <property type="nucleotide sequence ID" value="NZ_FPBD01000009.1"/>
</dbReference>
<dbReference type="EMBL" id="FPBD01000009">
    <property type="protein sequence ID" value="SFU12317.1"/>
    <property type="molecule type" value="Genomic_DNA"/>
</dbReference>
<evidence type="ECO:0000313" key="4">
    <source>
        <dbReference type="Proteomes" id="UP000183371"/>
    </source>
</evidence>
<feature type="compositionally biased region" description="Polar residues" evidence="1">
    <location>
        <begin position="77"/>
        <end position="88"/>
    </location>
</feature>
<feature type="transmembrane region" description="Helical" evidence="2">
    <location>
        <begin position="686"/>
        <end position="711"/>
    </location>
</feature>
<keyword evidence="2" id="KW-0812">Transmembrane</keyword>
<proteinExistence type="predicted"/>
<feature type="compositionally biased region" description="Polar residues" evidence="1">
    <location>
        <begin position="29"/>
        <end position="38"/>
    </location>
</feature>
<dbReference type="Proteomes" id="UP000183371">
    <property type="component" value="Unassembled WGS sequence"/>
</dbReference>
<protein>
    <submittedName>
        <fullName evidence="3">Uncharacterized protein</fullName>
    </submittedName>
</protein>
<accession>A0A1I7DKX7</accession>
<sequence>MRNTGVTSQVSTPSSNVTPPVDQAGGHTASRSGSTQSARMPYRLSVVPVADGQERRVPQPQRAVSMASFHRRPVPSSDLSGQTAQSERNGPPLSSMERALLDARLKLQPVQRDVLGGQARFGNKTAGVGSEHRVFQALQAFAKDPGLLTKERAADLQKQLVSVSFAEPEQETTKTALVEHLNGVAGGSAAGRDTVEMLLPVLEDLEGHLKERQPALDRALGSGRAQSLLRAGQEEWHGVSTAKLTETAGGQEGGYHPSRVTARGAIAEGVQTEGLVRNGLGKFPHNVMPLINAAVNGREEIFRTEVPITDGVAYGRFGFTSFYYALGAIQSLISARSAYTSMKAADNALNTYRTEAKQFLEAQKDIAELAALSRMVKDVQKGDDSPLTLVDSLAQAVQAGKITKQGLGVALNGLFPNLSASAKSALEAYVRVEKGAADEVERLTVLRSQVALTYGESSASEAAHLEGALDHLDGALKGRMKAADKAHKALTGLVANYGKNATLAKAMRSDYKTQMHVNILSAEVWGLAMVSDGLAIAERALSANVEGISLVTQGLGYAAGTVGAGVGVLAVGLSAYDASVTAIRAFKHHQTGKKAQALHRLFAERQEVPVSGLDGSRKVSRARDAELAMITKTIADNQSRARNTKIGKAVLSAVDGLGFAALTVSGVAGVVAAATGGVVAAGVAAAAWPVGAAIGGAFVLGTVTMAGARLIKWGIHHYKSKQLQKVIAGDPQAMRKYARKNGIEVGQGNSVRRSTVEAEIKKHAIDALTKHSTKFALNRFHQRLVTEIAQVDMAHWDQSPAIAVMKCFFDDAAQIQAIAGLSTDAAVKVLAKKFQVRA</sequence>
<keyword evidence="2" id="KW-1133">Transmembrane helix</keyword>
<gene>
    <name evidence="3" type="ORF">SAMN05444141_10989</name>
</gene>
<feature type="region of interest" description="Disordered" evidence="1">
    <location>
        <begin position="1"/>
        <end position="94"/>
    </location>
</feature>
<evidence type="ECO:0000256" key="2">
    <source>
        <dbReference type="SAM" id="Phobius"/>
    </source>
</evidence>
<keyword evidence="4" id="KW-1185">Reference proteome</keyword>
<keyword evidence="2" id="KW-0472">Membrane</keyword>
<feature type="transmembrane region" description="Helical" evidence="2">
    <location>
        <begin position="649"/>
        <end position="674"/>
    </location>
</feature>
<evidence type="ECO:0000313" key="3">
    <source>
        <dbReference type="EMBL" id="SFU12317.1"/>
    </source>
</evidence>
<feature type="transmembrane region" description="Helical" evidence="2">
    <location>
        <begin position="555"/>
        <end position="576"/>
    </location>
</feature>